<evidence type="ECO:0000313" key="2">
    <source>
        <dbReference type="Proteomes" id="UP001153555"/>
    </source>
</evidence>
<feature type="non-terminal residue" evidence="1">
    <location>
        <position position="1"/>
    </location>
</feature>
<gene>
    <name evidence="1" type="ORF">SHERM_27170</name>
</gene>
<evidence type="ECO:0000313" key="1">
    <source>
        <dbReference type="EMBL" id="CAA0831858.1"/>
    </source>
</evidence>
<protein>
    <submittedName>
        <fullName evidence="1">Uncharacterized protein</fullName>
    </submittedName>
</protein>
<reference evidence="1" key="1">
    <citation type="submission" date="2019-12" db="EMBL/GenBank/DDBJ databases">
        <authorList>
            <person name="Scholes J."/>
        </authorList>
    </citation>
    <scope>NUCLEOTIDE SEQUENCE</scope>
</reference>
<proteinExistence type="predicted"/>
<feature type="non-terminal residue" evidence="1">
    <location>
        <position position="121"/>
    </location>
</feature>
<name>A0A9N7RJB7_STRHE</name>
<accession>A0A9N7RJB7</accession>
<dbReference type="EMBL" id="CACSLK010027833">
    <property type="protein sequence ID" value="CAA0831858.1"/>
    <property type="molecule type" value="Genomic_DNA"/>
</dbReference>
<sequence>LNVGVKPTWYQGPDYFEKIEGVRNMLSTEHIDPFLDVLSRRLYSGVKLKSGVSLSTIKIQDSTQFGLLLNQWKVLHPDDPQCTQSYPDDANYERWNVPPGLVNCVRGTTLRWRSPWHTNPN</sequence>
<keyword evidence="2" id="KW-1185">Reference proteome</keyword>
<organism evidence="1 2">
    <name type="scientific">Striga hermonthica</name>
    <name type="common">Purple witchweed</name>
    <name type="synonym">Buchnera hermonthica</name>
    <dbReference type="NCBI Taxonomy" id="68872"/>
    <lineage>
        <taxon>Eukaryota</taxon>
        <taxon>Viridiplantae</taxon>
        <taxon>Streptophyta</taxon>
        <taxon>Embryophyta</taxon>
        <taxon>Tracheophyta</taxon>
        <taxon>Spermatophyta</taxon>
        <taxon>Magnoliopsida</taxon>
        <taxon>eudicotyledons</taxon>
        <taxon>Gunneridae</taxon>
        <taxon>Pentapetalae</taxon>
        <taxon>asterids</taxon>
        <taxon>lamiids</taxon>
        <taxon>Lamiales</taxon>
        <taxon>Orobanchaceae</taxon>
        <taxon>Buchnereae</taxon>
        <taxon>Striga</taxon>
    </lineage>
</organism>
<comment type="caution">
    <text evidence="1">The sequence shown here is derived from an EMBL/GenBank/DDBJ whole genome shotgun (WGS) entry which is preliminary data.</text>
</comment>
<dbReference type="AlphaFoldDB" id="A0A9N7RJB7"/>
<dbReference type="OrthoDB" id="925122at2759"/>
<dbReference type="Proteomes" id="UP001153555">
    <property type="component" value="Unassembled WGS sequence"/>
</dbReference>